<name>A0ABD3CIG6_9LAMI</name>
<comment type="caution">
    <text evidence="1">The sequence shown here is derived from an EMBL/GenBank/DDBJ whole genome shotgun (WGS) entry which is preliminary data.</text>
</comment>
<sequence length="68" mass="7389">MAVDEELRCLSGELNSLFRAGGDRRESEGLGISYELQGHQEFKLLFVGAGSRAGGASVDSVQEWSEQK</sequence>
<protein>
    <submittedName>
        <fullName evidence="1">Uncharacterized protein</fullName>
    </submittedName>
</protein>
<proteinExistence type="predicted"/>
<accession>A0ABD3CIG6</accession>
<dbReference type="EMBL" id="JAVIJP010000034">
    <property type="protein sequence ID" value="KAL3629116.1"/>
    <property type="molecule type" value="Genomic_DNA"/>
</dbReference>
<dbReference type="Proteomes" id="UP001632038">
    <property type="component" value="Unassembled WGS sequence"/>
</dbReference>
<keyword evidence="2" id="KW-1185">Reference proteome</keyword>
<evidence type="ECO:0000313" key="1">
    <source>
        <dbReference type="EMBL" id="KAL3629116.1"/>
    </source>
</evidence>
<reference evidence="2" key="1">
    <citation type="journal article" date="2024" name="IScience">
        <title>Strigolactones Initiate the Formation of Haustorium-like Structures in Castilleja.</title>
        <authorList>
            <person name="Buerger M."/>
            <person name="Peterson D."/>
            <person name="Chory J."/>
        </authorList>
    </citation>
    <scope>NUCLEOTIDE SEQUENCE [LARGE SCALE GENOMIC DNA]</scope>
</reference>
<dbReference type="AlphaFoldDB" id="A0ABD3CIG6"/>
<organism evidence="1 2">
    <name type="scientific">Castilleja foliolosa</name>
    <dbReference type="NCBI Taxonomy" id="1961234"/>
    <lineage>
        <taxon>Eukaryota</taxon>
        <taxon>Viridiplantae</taxon>
        <taxon>Streptophyta</taxon>
        <taxon>Embryophyta</taxon>
        <taxon>Tracheophyta</taxon>
        <taxon>Spermatophyta</taxon>
        <taxon>Magnoliopsida</taxon>
        <taxon>eudicotyledons</taxon>
        <taxon>Gunneridae</taxon>
        <taxon>Pentapetalae</taxon>
        <taxon>asterids</taxon>
        <taxon>lamiids</taxon>
        <taxon>Lamiales</taxon>
        <taxon>Orobanchaceae</taxon>
        <taxon>Pedicularideae</taxon>
        <taxon>Castillejinae</taxon>
        <taxon>Castilleja</taxon>
    </lineage>
</organism>
<evidence type="ECO:0000313" key="2">
    <source>
        <dbReference type="Proteomes" id="UP001632038"/>
    </source>
</evidence>
<gene>
    <name evidence="1" type="ORF">CASFOL_026338</name>
</gene>